<dbReference type="EMBL" id="JAACXV010013877">
    <property type="protein sequence ID" value="KAF7271937.1"/>
    <property type="molecule type" value="Genomic_DNA"/>
</dbReference>
<gene>
    <name evidence="1" type="ORF">GWI33_015235</name>
</gene>
<dbReference type="AlphaFoldDB" id="A0A834HZS0"/>
<evidence type="ECO:0000313" key="2">
    <source>
        <dbReference type="Proteomes" id="UP000625711"/>
    </source>
</evidence>
<reference evidence="1" key="1">
    <citation type="submission" date="2020-08" db="EMBL/GenBank/DDBJ databases">
        <title>Genome sequencing and assembly of the red palm weevil Rhynchophorus ferrugineus.</title>
        <authorList>
            <person name="Dias G.B."/>
            <person name="Bergman C.M."/>
            <person name="Manee M."/>
        </authorList>
    </citation>
    <scope>NUCLEOTIDE SEQUENCE</scope>
    <source>
        <strain evidence="1">AA-2017</strain>
        <tissue evidence="1">Whole larva</tissue>
    </source>
</reference>
<keyword evidence="2" id="KW-1185">Reference proteome</keyword>
<organism evidence="1 2">
    <name type="scientific">Rhynchophorus ferrugineus</name>
    <name type="common">Red palm weevil</name>
    <name type="synonym">Curculio ferrugineus</name>
    <dbReference type="NCBI Taxonomy" id="354439"/>
    <lineage>
        <taxon>Eukaryota</taxon>
        <taxon>Metazoa</taxon>
        <taxon>Ecdysozoa</taxon>
        <taxon>Arthropoda</taxon>
        <taxon>Hexapoda</taxon>
        <taxon>Insecta</taxon>
        <taxon>Pterygota</taxon>
        <taxon>Neoptera</taxon>
        <taxon>Endopterygota</taxon>
        <taxon>Coleoptera</taxon>
        <taxon>Polyphaga</taxon>
        <taxon>Cucujiformia</taxon>
        <taxon>Curculionidae</taxon>
        <taxon>Dryophthorinae</taxon>
        <taxon>Rhynchophorus</taxon>
    </lineage>
</organism>
<comment type="caution">
    <text evidence="1">The sequence shown here is derived from an EMBL/GenBank/DDBJ whole genome shotgun (WGS) entry which is preliminary data.</text>
</comment>
<protein>
    <submittedName>
        <fullName evidence="1">Uncharacterized protein</fullName>
    </submittedName>
</protein>
<proteinExistence type="predicted"/>
<dbReference type="Proteomes" id="UP000625711">
    <property type="component" value="Unassembled WGS sequence"/>
</dbReference>
<sequence>MAGEQIKPVVERQYAHPNHIGAASIGGGRTEGAYSFISFTQVIPIRRRNHFSYAEPTEGHYGNTAPSETIEISYRY</sequence>
<evidence type="ECO:0000313" key="1">
    <source>
        <dbReference type="EMBL" id="KAF7271937.1"/>
    </source>
</evidence>
<name>A0A834HZS0_RHYFE</name>
<accession>A0A834HZS0</accession>